<keyword evidence="5" id="KW-1185">Reference proteome</keyword>
<dbReference type="PANTHER" id="PTHR32347">
    <property type="entry name" value="EFFLUX SYSTEM COMPONENT YKNX-RELATED"/>
    <property type="match status" value="1"/>
</dbReference>
<dbReference type="Gene3D" id="2.40.50.100">
    <property type="match status" value="1"/>
</dbReference>
<gene>
    <name evidence="4" type="ORF">ZRA01_31960</name>
</gene>
<evidence type="ECO:0000256" key="2">
    <source>
        <dbReference type="ARBA" id="ARBA00023054"/>
    </source>
</evidence>
<dbReference type="EMBL" id="BJNV01000066">
    <property type="protein sequence ID" value="GEC97123.1"/>
    <property type="molecule type" value="Genomic_DNA"/>
</dbReference>
<sequence>MDALNSPPQAPPAKSPRIDLIALQAALVSHDQLRPAATALASEFATRLGCERVAIGFVDDHFCRVVALSHGGIGEGRSEALKVFAAAMDEALDQAATVVVPQLPDHPPRIVLAHDELLRHHRGAVCTIPIAVGRELVGAVLLQFGDAAALCAADLDDWEHAVALLGPVLHFMGHRERPLRQRVRGRLRRASAKLRAPDNARWRFGLGAAAVALAVLLVVPFEYRIGGNARVEGEIQRVLVAPVDGFLKQSLVRPGDLVKAGQVLAELAEQDLQLEHNRWASELAQHENAYAAAMARADRSQLVISQARADEARAQLALVDEQLGRTRIEAPFDGVVIRGDLSQSLGSPVQRGDVLLTVAPRERFRVIVEVDERDIGRVRVGQPGSLALSALPWDTLAVKVTRVTPMANAVEGRNVFEVEAALDAQPDTLRPGLRGVARIAVGREPLLWAWTHRLTEWLRLGVWSWLGR</sequence>
<proteinExistence type="predicted"/>
<dbReference type="InterPro" id="IPR029016">
    <property type="entry name" value="GAF-like_dom_sf"/>
</dbReference>
<dbReference type="Gene3D" id="3.30.450.40">
    <property type="match status" value="1"/>
</dbReference>
<name>A0A4Y4D0L9_ZOORA</name>
<accession>A0A4Y4D0L9</accession>
<feature type="domain" description="CzcB-like barrel-sandwich hybrid" evidence="3">
    <location>
        <begin position="238"/>
        <end position="359"/>
    </location>
</feature>
<dbReference type="AlphaFoldDB" id="A0A4Y4D0L9"/>
<dbReference type="InterPro" id="IPR058647">
    <property type="entry name" value="BSH_CzcB-like"/>
</dbReference>
<dbReference type="InterPro" id="IPR050465">
    <property type="entry name" value="UPF0194_transport"/>
</dbReference>
<evidence type="ECO:0000313" key="4">
    <source>
        <dbReference type="EMBL" id="GEC97123.1"/>
    </source>
</evidence>
<dbReference type="Gene3D" id="2.40.30.170">
    <property type="match status" value="1"/>
</dbReference>
<protein>
    <recommendedName>
        <fullName evidence="3">CzcB-like barrel-sandwich hybrid domain-containing protein</fullName>
    </recommendedName>
</protein>
<dbReference type="SUPFAM" id="SSF55781">
    <property type="entry name" value="GAF domain-like"/>
    <property type="match status" value="1"/>
</dbReference>
<dbReference type="SUPFAM" id="SSF111369">
    <property type="entry name" value="HlyD-like secretion proteins"/>
    <property type="match status" value="1"/>
</dbReference>
<comment type="subcellular location">
    <subcellularLocation>
        <location evidence="1">Cell envelope</location>
    </subcellularLocation>
</comment>
<dbReference type="GO" id="GO:0030313">
    <property type="term" value="C:cell envelope"/>
    <property type="evidence" value="ECO:0007669"/>
    <property type="project" value="UniProtKB-SubCell"/>
</dbReference>
<evidence type="ECO:0000313" key="5">
    <source>
        <dbReference type="Proteomes" id="UP000318422"/>
    </source>
</evidence>
<evidence type="ECO:0000256" key="1">
    <source>
        <dbReference type="ARBA" id="ARBA00004196"/>
    </source>
</evidence>
<organism evidence="4 5">
    <name type="scientific">Zoogloea ramigera</name>
    <dbReference type="NCBI Taxonomy" id="350"/>
    <lineage>
        <taxon>Bacteria</taxon>
        <taxon>Pseudomonadati</taxon>
        <taxon>Pseudomonadota</taxon>
        <taxon>Betaproteobacteria</taxon>
        <taxon>Rhodocyclales</taxon>
        <taxon>Zoogloeaceae</taxon>
        <taxon>Zoogloea</taxon>
    </lineage>
</organism>
<reference evidence="4 5" key="1">
    <citation type="submission" date="2019-06" db="EMBL/GenBank/DDBJ databases">
        <title>Whole genome shotgun sequence of Zoogloea ramigera NBRC 15342.</title>
        <authorList>
            <person name="Hosoyama A."/>
            <person name="Uohara A."/>
            <person name="Ohji S."/>
            <person name="Ichikawa N."/>
        </authorList>
    </citation>
    <scope>NUCLEOTIDE SEQUENCE [LARGE SCALE GENOMIC DNA]</scope>
    <source>
        <strain evidence="4 5">NBRC 15342</strain>
    </source>
</reference>
<comment type="caution">
    <text evidence="4">The sequence shown here is derived from an EMBL/GenBank/DDBJ whole genome shotgun (WGS) entry which is preliminary data.</text>
</comment>
<dbReference type="Proteomes" id="UP000318422">
    <property type="component" value="Unassembled WGS sequence"/>
</dbReference>
<evidence type="ECO:0000259" key="3">
    <source>
        <dbReference type="Pfam" id="PF25973"/>
    </source>
</evidence>
<dbReference type="Pfam" id="PF25973">
    <property type="entry name" value="BSH_CzcB"/>
    <property type="match status" value="1"/>
</dbReference>
<keyword evidence="2" id="KW-0175">Coiled coil</keyword>
<dbReference type="PANTHER" id="PTHR32347:SF23">
    <property type="entry name" value="BLL5650 PROTEIN"/>
    <property type="match status" value="1"/>
</dbReference>